<evidence type="ECO:0000313" key="3">
    <source>
        <dbReference type="Proteomes" id="UP001152300"/>
    </source>
</evidence>
<evidence type="ECO:0000313" key="2">
    <source>
        <dbReference type="EMBL" id="KAJ8061673.1"/>
    </source>
</evidence>
<proteinExistence type="predicted"/>
<keyword evidence="3" id="KW-1185">Reference proteome</keyword>
<organism evidence="2 3">
    <name type="scientific">Sclerotinia nivalis</name>
    <dbReference type="NCBI Taxonomy" id="352851"/>
    <lineage>
        <taxon>Eukaryota</taxon>
        <taxon>Fungi</taxon>
        <taxon>Dikarya</taxon>
        <taxon>Ascomycota</taxon>
        <taxon>Pezizomycotina</taxon>
        <taxon>Leotiomycetes</taxon>
        <taxon>Helotiales</taxon>
        <taxon>Sclerotiniaceae</taxon>
        <taxon>Sclerotinia</taxon>
    </lineage>
</organism>
<dbReference type="AlphaFoldDB" id="A0A9X0AGB5"/>
<comment type="caution">
    <text evidence="2">The sequence shown here is derived from an EMBL/GenBank/DDBJ whole genome shotgun (WGS) entry which is preliminary data.</text>
</comment>
<feature type="compositionally biased region" description="Polar residues" evidence="1">
    <location>
        <begin position="92"/>
        <end position="104"/>
    </location>
</feature>
<protein>
    <submittedName>
        <fullName evidence="2">Uncharacterized protein</fullName>
    </submittedName>
</protein>
<accession>A0A9X0AGB5</accession>
<dbReference type="EMBL" id="JAPEIS010000011">
    <property type="protein sequence ID" value="KAJ8061673.1"/>
    <property type="molecule type" value="Genomic_DNA"/>
</dbReference>
<dbReference type="Proteomes" id="UP001152300">
    <property type="component" value="Unassembled WGS sequence"/>
</dbReference>
<gene>
    <name evidence="2" type="ORF">OCU04_009474</name>
</gene>
<evidence type="ECO:0000256" key="1">
    <source>
        <dbReference type="SAM" id="MobiDB-lite"/>
    </source>
</evidence>
<dbReference type="OrthoDB" id="3551501at2759"/>
<sequence length="264" mass="29962">MPSSPTREIAYQCYHVLPDPRFQAPRKTSLLKRVKRALTSTETIRTSSSELCPLCQAERDADGLVGLTRPAASPRRQISPLLEHAVPVGRSNTVAVPNPRTSPITDPESEPEPQFVNPLVPRNPYRDTNMEDLTADYMEWKRAESLANETPADRRAREFREGLVKREWRVMDAAREYNEFVLDQAQEPAQEPAPPAYLSQLFVPAQQAPAPALEAAPAVPIPQQWSLRTRMEDRKVEKALKADRVRSRAQEIAKREVTIFTKRF</sequence>
<feature type="region of interest" description="Disordered" evidence="1">
    <location>
        <begin position="92"/>
        <end position="126"/>
    </location>
</feature>
<reference evidence="2" key="1">
    <citation type="submission" date="2022-11" db="EMBL/GenBank/DDBJ databases">
        <title>Genome Resource of Sclerotinia nivalis Strain SnTB1, a Plant Pathogen Isolated from American Ginseng.</title>
        <authorList>
            <person name="Fan S."/>
        </authorList>
    </citation>
    <scope>NUCLEOTIDE SEQUENCE</scope>
    <source>
        <strain evidence="2">SnTB1</strain>
    </source>
</reference>
<name>A0A9X0AGB5_9HELO</name>